<dbReference type="GO" id="GO:0003978">
    <property type="term" value="F:UDP-glucose 4-epimerase activity"/>
    <property type="evidence" value="ECO:0007669"/>
    <property type="project" value="UniProtKB-UniRule"/>
</dbReference>
<dbReference type="Proteomes" id="UP000245535">
    <property type="component" value="Unassembled WGS sequence"/>
</dbReference>
<keyword evidence="12" id="KW-1185">Reference proteome</keyword>
<dbReference type="Pfam" id="PF16363">
    <property type="entry name" value="GDP_Man_Dehyd"/>
    <property type="match status" value="1"/>
</dbReference>
<dbReference type="PANTHER" id="PTHR43725:SF47">
    <property type="entry name" value="UDP-GLUCOSE 4-EPIMERASE"/>
    <property type="match status" value="1"/>
</dbReference>
<comment type="pathway">
    <text evidence="3 9">Carbohydrate metabolism; galactose metabolism.</text>
</comment>
<evidence type="ECO:0000256" key="4">
    <source>
        <dbReference type="ARBA" id="ARBA00007637"/>
    </source>
</evidence>
<dbReference type="InterPro" id="IPR005886">
    <property type="entry name" value="UDP_G4E"/>
</dbReference>
<dbReference type="PANTHER" id="PTHR43725">
    <property type="entry name" value="UDP-GLUCOSE 4-EPIMERASE"/>
    <property type="match status" value="1"/>
</dbReference>
<dbReference type="CDD" id="cd05247">
    <property type="entry name" value="UDP_G4E_1_SDR_e"/>
    <property type="match status" value="1"/>
</dbReference>
<comment type="caution">
    <text evidence="11">The sequence shown here is derived from an EMBL/GenBank/DDBJ whole genome shotgun (WGS) entry which is preliminary data.</text>
</comment>
<keyword evidence="8 9" id="KW-0413">Isomerase</keyword>
<dbReference type="InterPro" id="IPR016040">
    <property type="entry name" value="NAD(P)-bd_dom"/>
</dbReference>
<dbReference type="EMBL" id="QGDO01000011">
    <property type="protein sequence ID" value="PWJ34166.1"/>
    <property type="molecule type" value="Genomic_DNA"/>
</dbReference>
<organism evidence="11 12">
    <name type="scientific">Sediminitomix flava</name>
    <dbReference type="NCBI Taxonomy" id="379075"/>
    <lineage>
        <taxon>Bacteria</taxon>
        <taxon>Pseudomonadati</taxon>
        <taxon>Bacteroidota</taxon>
        <taxon>Cytophagia</taxon>
        <taxon>Cytophagales</taxon>
        <taxon>Flammeovirgaceae</taxon>
        <taxon>Sediminitomix</taxon>
    </lineage>
</organism>
<dbReference type="UniPathway" id="UPA00214"/>
<dbReference type="SUPFAM" id="SSF51735">
    <property type="entry name" value="NAD(P)-binding Rossmann-fold domains"/>
    <property type="match status" value="1"/>
</dbReference>
<gene>
    <name evidence="11" type="ORF">BC781_11176</name>
</gene>
<dbReference type="InterPro" id="IPR036291">
    <property type="entry name" value="NAD(P)-bd_dom_sf"/>
</dbReference>
<dbReference type="AlphaFoldDB" id="A0A315YX66"/>
<reference evidence="11 12" key="1">
    <citation type="submission" date="2018-03" db="EMBL/GenBank/DDBJ databases">
        <title>Genomic Encyclopedia of Archaeal and Bacterial Type Strains, Phase II (KMG-II): from individual species to whole genera.</title>
        <authorList>
            <person name="Goeker M."/>
        </authorList>
    </citation>
    <scope>NUCLEOTIDE SEQUENCE [LARGE SCALE GENOMIC DNA]</scope>
    <source>
        <strain evidence="11 12">DSM 28229</strain>
    </source>
</reference>
<accession>A0A315YX66</accession>
<dbReference type="Gene3D" id="3.90.25.10">
    <property type="entry name" value="UDP-galactose 4-epimerase, domain 1"/>
    <property type="match status" value="1"/>
</dbReference>
<keyword evidence="7 9" id="KW-0520">NAD</keyword>
<evidence type="ECO:0000256" key="6">
    <source>
        <dbReference type="ARBA" id="ARBA00018569"/>
    </source>
</evidence>
<evidence type="ECO:0000256" key="9">
    <source>
        <dbReference type="RuleBase" id="RU366046"/>
    </source>
</evidence>
<evidence type="ECO:0000256" key="8">
    <source>
        <dbReference type="ARBA" id="ARBA00023235"/>
    </source>
</evidence>
<comment type="subunit">
    <text evidence="9">Homodimer.</text>
</comment>
<dbReference type="GO" id="GO:0006012">
    <property type="term" value="P:galactose metabolic process"/>
    <property type="evidence" value="ECO:0007669"/>
    <property type="project" value="UniProtKB-UniPathway"/>
</dbReference>
<sequence>MKKVFVTGGTGFIGSHTVVELIEQGYEPVIVDDLSNSNIEILDQIEQITGKRPTFESFNLIDPVKTDAFIEKHKDMVGIIHFAASKAVGESVADPLKYYQNNFTSLVNILQSMKKHDVKNIVFSSSCTVYGQPDQLPVDENAPVKVAESPYGNTKQVCEEILRDTAKAHPEINGIALRYFNPIGAHHTALIGELPLGVPQNLIPFITQTAKGIREQLQVFGDDYNTPDGTCIRDYIHVVDLAKAHIKAVERMEGGECKSNYEFFNIGTGTGSSVLQVLNAFEKVNGVKVNYKIAPRRSGDVEQVWANTDIANNELGWKAERDLDEMVKSAWAWENYYRDKLSQVIEKVEA</sequence>
<comment type="catalytic activity">
    <reaction evidence="1 9">
        <text>UDP-alpha-D-glucose = UDP-alpha-D-galactose</text>
        <dbReference type="Rhea" id="RHEA:22168"/>
        <dbReference type="ChEBI" id="CHEBI:58885"/>
        <dbReference type="ChEBI" id="CHEBI:66914"/>
        <dbReference type="EC" id="5.1.3.2"/>
    </reaction>
</comment>
<dbReference type="PRINTS" id="PR01713">
    <property type="entry name" value="NUCEPIMERASE"/>
</dbReference>
<dbReference type="NCBIfam" id="TIGR01179">
    <property type="entry name" value="galE"/>
    <property type="match status" value="1"/>
</dbReference>
<comment type="cofactor">
    <cofactor evidence="2 9">
        <name>NAD(+)</name>
        <dbReference type="ChEBI" id="CHEBI:57540"/>
    </cofactor>
</comment>
<evidence type="ECO:0000256" key="1">
    <source>
        <dbReference type="ARBA" id="ARBA00000083"/>
    </source>
</evidence>
<evidence type="ECO:0000256" key="3">
    <source>
        <dbReference type="ARBA" id="ARBA00004947"/>
    </source>
</evidence>
<proteinExistence type="inferred from homology"/>
<dbReference type="EC" id="5.1.3.2" evidence="5 9"/>
<dbReference type="GO" id="GO:0005829">
    <property type="term" value="C:cytosol"/>
    <property type="evidence" value="ECO:0007669"/>
    <property type="project" value="TreeGrafter"/>
</dbReference>
<evidence type="ECO:0000259" key="10">
    <source>
        <dbReference type="Pfam" id="PF16363"/>
    </source>
</evidence>
<dbReference type="OrthoDB" id="9811743at2"/>
<evidence type="ECO:0000313" key="12">
    <source>
        <dbReference type="Proteomes" id="UP000245535"/>
    </source>
</evidence>
<dbReference type="Gene3D" id="3.40.50.720">
    <property type="entry name" value="NAD(P)-binding Rossmann-like Domain"/>
    <property type="match status" value="1"/>
</dbReference>
<evidence type="ECO:0000313" key="11">
    <source>
        <dbReference type="EMBL" id="PWJ34166.1"/>
    </source>
</evidence>
<evidence type="ECO:0000256" key="7">
    <source>
        <dbReference type="ARBA" id="ARBA00023027"/>
    </source>
</evidence>
<feature type="domain" description="NAD(P)-binding" evidence="10">
    <location>
        <begin position="5"/>
        <end position="328"/>
    </location>
</feature>
<dbReference type="RefSeq" id="WP_109622995.1">
    <property type="nucleotide sequence ID" value="NZ_QGDO01000011.1"/>
</dbReference>
<protein>
    <recommendedName>
        <fullName evidence="6 9">UDP-glucose 4-epimerase</fullName>
        <ecNumber evidence="5 9">5.1.3.2</ecNumber>
    </recommendedName>
</protein>
<evidence type="ECO:0000256" key="2">
    <source>
        <dbReference type="ARBA" id="ARBA00001911"/>
    </source>
</evidence>
<evidence type="ECO:0000256" key="5">
    <source>
        <dbReference type="ARBA" id="ARBA00013189"/>
    </source>
</evidence>
<keyword evidence="9" id="KW-0119">Carbohydrate metabolism</keyword>
<comment type="similarity">
    <text evidence="4 9">Belongs to the NAD(P)-dependent epimerase/dehydratase family.</text>
</comment>
<name>A0A315YX66_SEDFL</name>